<reference evidence="1" key="1">
    <citation type="submission" date="2023-08" db="EMBL/GenBank/DDBJ databases">
        <title>The draft genome of Tsukamurella strandjordii strain 050030.</title>
        <authorList>
            <person name="Zhao F."/>
            <person name="Feng Y."/>
            <person name="Zong Z."/>
        </authorList>
    </citation>
    <scope>NUCLEOTIDE SEQUENCE</scope>
    <source>
        <strain evidence="1">050030</strain>
    </source>
</reference>
<accession>A0AA90SLX7</accession>
<evidence type="ECO:0000313" key="1">
    <source>
        <dbReference type="EMBL" id="MDP0398707.1"/>
    </source>
</evidence>
<comment type="caution">
    <text evidence="1">The sequence shown here is derived from an EMBL/GenBank/DDBJ whole genome shotgun (WGS) entry which is preliminary data.</text>
</comment>
<dbReference type="RefSeq" id="WP_305111517.1">
    <property type="nucleotide sequence ID" value="NZ_JAUTIX010000004.1"/>
</dbReference>
<gene>
    <name evidence="1" type="ORF">Q7X28_12290</name>
</gene>
<dbReference type="EMBL" id="JAUTIX010000004">
    <property type="protein sequence ID" value="MDP0398707.1"/>
    <property type="molecule type" value="Genomic_DNA"/>
</dbReference>
<proteinExistence type="predicted"/>
<name>A0AA90SLX7_9ACTN</name>
<protein>
    <submittedName>
        <fullName evidence="1">Uncharacterized protein</fullName>
    </submittedName>
</protein>
<dbReference type="Proteomes" id="UP001178281">
    <property type="component" value="Unassembled WGS sequence"/>
</dbReference>
<sequence length="156" mass="17079">MTALTPAEIDTLNSHVAAAGYTEDSPLWWEARQALHQALEANPEDVTGAYQAARAAAEARQSDLDLLAPTVDFDPGFASITWAAHGGFELLENHGEGLPENNGLQVGVVRDDWPEKFFHFPASDLDEIIDSLVKIRRARDLVATKAFELKDLQPAE</sequence>
<dbReference type="AlphaFoldDB" id="A0AA90SLX7"/>
<evidence type="ECO:0000313" key="2">
    <source>
        <dbReference type="Proteomes" id="UP001178281"/>
    </source>
</evidence>
<organism evidence="1 2">
    <name type="scientific">Tsukamurella strandjordii</name>
    <dbReference type="NCBI Taxonomy" id="147577"/>
    <lineage>
        <taxon>Bacteria</taxon>
        <taxon>Bacillati</taxon>
        <taxon>Actinomycetota</taxon>
        <taxon>Actinomycetes</taxon>
        <taxon>Mycobacteriales</taxon>
        <taxon>Tsukamurellaceae</taxon>
        <taxon>Tsukamurella</taxon>
    </lineage>
</organism>
<keyword evidence="2" id="KW-1185">Reference proteome</keyword>